<reference evidence="1 2" key="1">
    <citation type="submission" date="2019-11" db="EMBL/GenBank/DDBJ databases">
        <authorList>
            <person name="Criscuolo A."/>
        </authorList>
    </citation>
    <scope>NUCLEOTIDE SEQUENCE [LARGE SCALE GENOMIC DNA]</scope>
    <source>
        <strain evidence="1">CIP111667</strain>
    </source>
</reference>
<dbReference type="EMBL" id="CACRYJ010000034">
    <property type="protein sequence ID" value="VZO37332.1"/>
    <property type="molecule type" value="Genomic_DNA"/>
</dbReference>
<protein>
    <submittedName>
        <fullName evidence="1">Uncharacterized protein</fullName>
    </submittedName>
</protein>
<dbReference type="RefSeq" id="WP_156741164.1">
    <property type="nucleotide sequence ID" value="NZ_CACRYJ010000034.1"/>
</dbReference>
<accession>A0A7M4DJU7</accession>
<evidence type="ECO:0000313" key="1">
    <source>
        <dbReference type="EMBL" id="VZO37332.1"/>
    </source>
</evidence>
<sequence length="272" mass="30379">MSSALLTDPRAVDRTAHEVTDLLVLWQHPTSREICPIGRLEHVRDEFQFAYTVAAGEIEGFRPLPGLPDLERQYRSGELPLVLGQRILVRARPDYDEYVRSLGLDPEFATPWEQIVRSGGHREGDTLQVMELPRVREGRAQATFFGNAVRWIARNELRVDGVPRRVSVEEQERALHSLTEGDPLSVRRDEGNAFDADACLLLAGETPVARVPRVLASAFKELLGAGDVTVRVVRLGDANGPPHLRLTVGLDVPAPDGFEFDRQGRWEPLRTA</sequence>
<comment type="caution">
    <text evidence="1">The sequence shown here is derived from an EMBL/GenBank/DDBJ whole genome shotgun (WGS) entry which is preliminary data.</text>
</comment>
<dbReference type="Proteomes" id="UP000419743">
    <property type="component" value="Unassembled WGS sequence"/>
</dbReference>
<organism evidence="1 2">
    <name type="scientific">Occultella aeris</name>
    <dbReference type="NCBI Taxonomy" id="2761496"/>
    <lineage>
        <taxon>Bacteria</taxon>
        <taxon>Bacillati</taxon>
        <taxon>Actinomycetota</taxon>
        <taxon>Actinomycetes</taxon>
        <taxon>Micrococcales</taxon>
        <taxon>Ruaniaceae</taxon>
        <taxon>Occultella</taxon>
    </lineage>
</organism>
<dbReference type="AlphaFoldDB" id="A0A7M4DJU7"/>
<keyword evidence="2" id="KW-1185">Reference proteome</keyword>
<name>A0A7M4DJU7_9MICO</name>
<gene>
    <name evidence="1" type="ORF">HALOF300_02405</name>
</gene>
<proteinExistence type="predicted"/>
<evidence type="ECO:0000313" key="2">
    <source>
        <dbReference type="Proteomes" id="UP000419743"/>
    </source>
</evidence>